<dbReference type="Gene3D" id="1.10.238.10">
    <property type="entry name" value="EF-hand"/>
    <property type="match status" value="1"/>
</dbReference>
<protein>
    <recommendedName>
        <fullName evidence="5">Cilia- and flagella-associated protein 251</fullName>
    </recommendedName>
</protein>
<accession>A0ABD0TF56</accession>
<dbReference type="SUPFAM" id="SSF47473">
    <property type="entry name" value="EF-hand"/>
    <property type="match status" value="1"/>
</dbReference>
<dbReference type="InterPro" id="IPR001680">
    <property type="entry name" value="WD40_rpt"/>
</dbReference>
<name>A0ABD0TF56_LOXSC</name>
<comment type="caution">
    <text evidence="7">The sequence shown here is derived from an EMBL/GenBank/DDBJ whole genome shotgun (WGS) entry which is preliminary data.</text>
</comment>
<dbReference type="EMBL" id="JBEUOH010000005">
    <property type="protein sequence ID" value="KAL0893537.1"/>
    <property type="molecule type" value="Genomic_DNA"/>
</dbReference>
<evidence type="ECO:0000256" key="5">
    <source>
        <dbReference type="ARBA" id="ARBA00040994"/>
    </source>
</evidence>
<keyword evidence="3" id="KW-0677">Repeat</keyword>
<keyword evidence="4" id="KW-0966">Cell projection</keyword>
<proteinExistence type="predicted"/>
<dbReference type="InterPro" id="IPR050630">
    <property type="entry name" value="WD_repeat_EMAP"/>
</dbReference>
<reference evidence="9 10" key="1">
    <citation type="submission" date="2024-06" db="EMBL/GenBank/DDBJ databases">
        <title>A chromosome-level genome assembly of beet webworm, Loxostege sticticalis.</title>
        <authorList>
            <person name="Zhang Y."/>
        </authorList>
    </citation>
    <scope>NUCLEOTIDE SEQUENCE [LARGE SCALE GENOMIC DNA]</scope>
    <source>
        <strain evidence="8">AQ026</strain>
        <strain evidence="7">AQ028</strain>
        <tissue evidence="7">Male pupae</tissue>
        <tissue evidence="8">Whole body</tissue>
    </source>
</reference>
<dbReference type="InterPro" id="IPR011992">
    <property type="entry name" value="EF-hand-dom_pair"/>
</dbReference>
<dbReference type="Proteomes" id="UP001549921">
    <property type="component" value="Unassembled WGS sequence"/>
</dbReference>
<evidence type="ECO:0000256" key="4">
    <source>
        <dbReference type="ARBA" id="ARBA00023273"/>
    </source>
</evidence>
<dbReference type="InterPro" id="IPR036322">
    <property type="entry name" value="WD40_repeat_dom_sf"/>
</dbReference>
<comment type="subcellular location">
    <subcellularLocation>
        <location evidence="1">Cell projection</location>
        <location evidence="1">Cilium</location>
    </subcellularLocation>
</comment>
<dbReference type="PANTHER" id="PTHR13720">
    <property type="entry name" value="WD-40 REPEAT PROTEIN"/>
    <property type="match status" value="1"/>
</dbReference>
<keyword evidence="2" id="KW-0853">WD repeat</keyword>
<evidence type="ECO:0000256" key="3">
    <source>
        <dbReference type="ARBA" id="ARBA00022737"/>
    </source>
</evidence>
<evidence type="ECO:0000313" key="9">
    <source>
        <dbReference type="Proteomes" id="UP001549920"/>
    </source>
</evidence>
<evidence type="ECO:0000256" key="6">
    <source>
        <dbReference type="SAM" id="MobiDB-lite"/>
    </source>
</evidence>
<dbReference type="Pfam" id="PF00400">
    <property type="entry name" value="WD40"/>
    <property type="match status" value="1"/>
</dbReference>
<dbReference type="InterPro" id="IPR015943">
    <property type="entry name" value="WD40/YVTN_repeat-like_dom_sf"/>
</dbReference>
<evidence type="ECO:0000313" key="7">
    <source>
        <dbReference type="EMBL" id="KAL0841728.1"/>
    </source>
</evidence>
<evidence type="ECO:0000256" key="1">
    <source>
        <dbReference type="ARBA" id="ARBA00004138"/>
    </source>
</evidence>
<dbReference type="GO" id="GO:0005929">
    <property type="term" value="C:cilium"/>
    <property type="evidence" value="ECO:0007669"/>
    <property type="project" value="UniProtKB-SubCell"/>
</dbReference>
<keyword evidence="9" id="KW-1185">Reference proteome</keyword>
<organism evidence="7 10">
    <name type="scientific">Loxostege sticticalis</name>
    <name type="common">Beet webworm moth</name>
    <dbReference type="NCBI Taxonomy" id="481309"/>
    <lineage>
        <taxon>Eukaryota</taxon>
        <taxon>Metazoa</taxon>
        <taxon>Ecdysozoa</taxon>
        <taxon>Arthropoda</taxon>
        <taxon>Hexapoda</taxon>
        <taxon>Insecta</taxon>
        <taxon>Pterygota</taxon>
        <taxon>Neoptera</taxon>
        <taxon>Endopterygota</taxon>
        <taxon>Lepidoptera</taxon>
        <taxon>Glossata</taxon>
        <taxon>Ditrysia</taxon>
        <taxon>Pyraloidea</taxon>
        <taxon>Crambidae</taxon>
        <taxon>Pyraustinae</taxon>
        <taxon>Loxostege</taxon>
    </lineage>
</organism>
<feature type="compositionally biased region" description="Polar residues" evidence="6">
    <location>
        <begin position="1004"/>
        <end position="1020"/>
    </location>
</feature>
<evidence type="ECO:0000256" key="2">
    <source>
        <dbReference type="ARBA" id="ARBA00022574"/>
    </source>
</evidence>
<gene>
    <name evidence="8" type="ORF">ABMA27_013730</name>
    <name evidence="7" type="ORF">ABMA28_013998</name>
</gene>
<sequence>MEKTNQTETSQSLPNVRKASVVSLDIRRILSLSLSQIKKHAEFAEYHHKPSPFNLRWVHGYNPKVGVINLNDNGSTIAFYAAGNVAVLFNWTTNQMRILQGHRHVVSFIASDSQGKWLVTADSGPENVLIIWDSSDIFPQKTIFLPHNQTRLSRVALSADAKYLLTLGYEDKAVIFWWIWSFGLDEPHAKLKVEVPKDSVIAMEFNPYDNVQFLLMTKQDIWIGVSGKVFVMERGLIKETDDYELKIRKPEKKINPDLGRLTCFTFVQDTCQILVGTSRGAVLVYGYTIEYQENVDSSDYENLRFIKVLKMEKDKINVIKSVDGFIVTGNNSGEIHFYDDQMKLLYWIHGFQVDSVKGLSFNISPRSYMILDPKCNKMCPCWEKVVMDPDPETGTVSQKLIKKKIPSDATTEGKPIIVRDFIVCTNHQGVGFVDYIVEKNRTILDNKPSHALSLSVHPEKPFVCIGYADGIIELFNFVQHKLFVRLNLPEHFKVVIPPNDDSVKCSYEVNMPELSVTCLKYSPSGLHLACGLHTGEIVFLHPTTIEILTDKPFKDTEHAIKEINYSPDSLTMAFSDTGRTVGVYKYDCEKFVWNFIGKHRAHYKDVTAVFFLPQKNEDGEYKLLSLGADRTMVEYDIGTSSEEYLEVFSLDRMEQTAVPLTGIVWPEPKGLDPEDYRVSLPTILIANDEFKYKIINYSTTMTMATVLGPRYEHPVSRVQLITRTEEAEKLQYLVFATKDVIGMQKMPLDGNPWKHVGLLGHPLQVTGMCFREDSGTLFTIGLKDSCMYQWAANYRSVETTTKLGGVDLDPYYCLIENGRPGWLFQEVRDLFYYIQILCQGTFSPAVRRVKDYIPIESLPDLMRALGYFPTEYEVENLIVEAKYKVYQKLPSTEIDFEEFVKLYLNHRPAFGDSFKRVRAAFRNFATFRNESFFMYRDDFVDMLEGYGEGFSRTLSWYLLSILNGHSFEDRAAMAENDFSFLPKEITFSDLVTNIFGISEMDNLSDQTSNKESYGSTTSVGSEEKSN</sequence>
<dbReference type="SMART" id="SM00320">
    <property type="entry name" value="WD40"/>
    <property type="match status" value="8"/>
</dbReference>
<feature type="region of interest" description="Disordered" evidence="6">
    <location>
        <begin position="1004"/>
        <end position="1026"/>
    </location>
</feature>
<dbReference type="EMBL" id="JBEDNZ010000005">
    <property type="protein sequence ID" value="KAL0841728.1"/>
    <property type="molecule type" value="Genomic_DNA"/>
</dbReference>
<evidence type="ECO:0000313" key="8">
    <source>
        <dbReference type="EMBL" id="KAL0893537.1"/>
    </source>
</evidence>
<dbReference type="SUPFAM" id="SSF50978">
    <property type="entry name" value="WD40 repeat-like"/>
    <property type="match status" value="2"/>
</dbReference>
<dbReference type="AlphaFoldDB" id="A0ABD0TF56"/>
<dbReference type="Proteomes" id="UP001549920">
    <property type="component" value="Unassembled WGS sequence"/>
</dbReference>
<evidence type="ECO:0000313" key="10">
    <source>
        <dbReference type="Proteomes" id="UP001549921"/>
    </source>
</evidence>
<dbReference type="Gene3D" id="2.130.10.10">
    <property type="entry name" value="YVTN repeat-like/Quinoprotein amine dehydrogenase"/>
    <property type="match status" value="2"/>
</dbReference>
<dbReference type="PANTHER" id="PTHR13720:SF13">
    <property type="entry name" value="CILIA- AND FLAGELLA-ASSOCIATED PROTEIN 251"/>
    <property type="match status" value="1"/>
</dbReference>